<evidence type="ECO:0000313" key="4">
    <source>
        <dbReference type="Proteomes" id="UP000034196"/>
    </source>
</evidence>
<comment type="caution">
    <text evidence="3">The sequence shown here is derived from an EMBL/GenBank/DDBJ whole genome shotgun (WGS) entry which is preliminary data.</text>
</comment>
<dbReference type="InterPro" id="IPR024079">
    <property type="entry name" value="MetalloPept_cat_dom_sf"/>
</dbReference>
<dbReference type="GO" id="GO:0008237">
    <property type="term" value="F:metallopeptidase activity"/>
    <property type="evidence" value="ECO:0007669"/>
    <property type="project" value="InterPro"/>
</dbReference>
<dbReference type="EMBL" id="LAVA02000039">
    <property type="protein sequence ID" value="OIJ66463.1"/>
    <property type="molecule type" value="Genomic_DNA"/>
</dbReference>
<evidence type="ECO:0000256" key="2">
    <source>
        <dbReference type="SAM" id="SignalP"/>
    </source>
</evidence>
<dbReference type="STRING" id="1428628.WN71_018300"/>
<feature type="chain" id="PRO_5039662335" evidence="2">
    <location>
        <begin position="30"/>
        <end position="650"/>
    </location>
</feature>
<gene>
    <name evidence="3" type="ORF">WN71_018300</name>
</gene>
<reference evidence="3" key="1">
    <citation type="submission" date="2016-10" db="EMBL/GenBank/DDBJ databases">
        <title>Genome sequence of Streptomyces mangrovisoli MUSC 149.</title>
        <authorList>
            <person name="Lee L.-H."/>
            <person name="Ser H.-L."/>
        </authorList>
    </citation>
    <scope>NUCLEOTIDE SEQUENCE [LARGE SCALE GENOMIC DNA]</scope>
    <source>
        <strain evidence="3">MUSC 149</strain>
    </source>
</reference>
<dbReference type="NCBIfam" id="NF047446">
    <property type="entry name" value="barrel_OmpL47"/>
    <property type="match status" value="1"/>
</dbReference>
<sequence length="650" mass="69276">MPRPGRLTLLGMLTLALVTLAAAATPAAAALRSGTLLTMRFTNNSDRDLTLGQINYSGCPINPPNRIDAGTTVSWTFNACTDSRGNVGTAAFNIYRETGQVNLRWDAPLVGAASYTATAPSGYVISHSGGQGVDPTVNFTFDCNSKTCDGIPDSWKQNGIYINPTDGSAHTQAAPGLKFINLPAMGASVDKPDIFVQVDWMADATHSHALAPEAIKRVVDAFANSPYHRHSPSTGINLHVDAGPDSILDFATDKTWGDLSTARKLTETKNLGTSVNGLYQWDAFNKIKTETGGFKSTGRAPIFHYAISAHNLEPDSVSSGIAPTPGSDLIVSLGSFDKQVGTVSEQAGTFMHELGHNLNLEHGGNDNVNHKPQYYSVMNYAYQMGLTSGTTTGNMDFSRQSSALNENSLNERSYPSSTGNYDLKHYCANSGNGAFVTVPAADQQVDWNCDGQISQTTVSYDVNNDGQHTQLTGWDDWGNLLLRVGSIGTSASGTMPAPTTENEMTPADEAMNEGLDTTPPVTEAMTTPRPDRHGVHHSPLTVTLTATDDLSGVARTEYNLDGRGWKEYTSAFTVCGDGKHRLLFRSVDHAQNHEETKSLGIVIETHGHGNGHGQHGNGHGQHGQHGNGQGHGQHGNGHGHGQHGNGHGHS</sequence>
<evidence type="ECO:0000313" key="3">
    <source>
        <dbReference type="EMBL" id="OIJ66463.1"/>
    </source>
</evidence>
<name>A0A1J4NVH4_9ACTN</name>
<feature type="region of interest" description="Disordered" evidence="1">
    <location>
        <begin position="604"/>
        <end position="650"/>
    </location>
</feature>
<dbReference type="AlphaFoldDB" id="A0A1J4NVH4"/>
<dbReference type="Gene3D" id="3.30.1920.20">
    <property type="match status" value="1"/>
</dbReference>
<feature type="signal peptide" evidence="2">
    <location>
        <begin position="1"/>
        <end position="29"/>
    </location>
</feature>
<dbReference type="Proteomes" id="UP000034196">
    <property type="component" value="Unassembled WGS sequence"/>
</dbReference>
<feature type="compositionally biased region" description="Gly residues" evidence="1">
    <location>
        <begin position="608"/>
        <end position="650"/>
    </location>
</feature>
<keyword evidence="2" id="KW-0732">Signal</keyword>
<dbReference type="Gene3D" id="3.40.390.10">
    <property type="entry name" value="Collagenase (Catalytic Domain)"/>
    <property type="match status" value="1"/>
</dbReference>
<organism evidence="3 4">
    <name type="scientific">Streptomyces mangrovisoli</name>
    <dbReference type="NCBI Taxonomy" id="1428628"/>
    <lineage>
        <taxon>Bacteria</taxon>
        <taxon>Bacillati</taxon>
        <taxon>Actinomycetota</taxon>
        <taxon>Actinomycetes</taxon>
        <taxon>Kitasatosporales</taxon>
        <taxon>Streptomycetaceae</taxon>
        <taxon>Streptomyces</taxon>
    </lineage>
</organism>
<dbReference type="InterPro" id="IPR058094">
    <property type="entry name" value="Ig-like_OmpL47-like"/>
</dbReference>
<proteinExistence type="predicted"/>
<protein>
    <submittedName>
        <fullName evidence="3">Uncharacterized protein</fullName>
    </submittedName>
</protein>
<dbReference type="PROSITE" id="PS51318">
    <property type="entry name" value="TAT"/>
    <property type="match status" value="1"/>
</dbReference>
<dbReference type="InterPro" id="IPR006311">
    <property type="entry name" value="TAT_signal"/>
</dbReference>
<keyword evidence="4" id="KW-1185">Reference proteome</keyword>
<dbReference type="SUPFAM" id="SSF55486">
    <property type="entry name" value="Metalloproteases ('zincins'), catalytic domain"/>
    <property type="match status" value="1"/>
</dbReference>
<accession>A0A1J4NVH4</accession>
<dbReference type="Gene3D" id="2.60.270.50">
    <property type="match status" value="1"/>
</dbReference>
<evidence type="ECO:0000256" key="1">
    <source>
        <dbReference type="SAM" id="MobiDB-lite"/>
    </source>
</evidence>